<reference evidence="2" key="1">
    <citation type="submission" date="2021-03" db="EMBL/GenBank/DDBJ databases">
        <authorList>
            <consortium name="Genoscope - CEA"/>
            <person name="William W."/>
        </authorList>
    </citation>
    <scope>NUCLEOTIDE SEQUENCE</scope>
    <source>
        <strain evidence="2">Doubled-haploid Pahang</strain>
    </source>
</reference>
<evidence type="ECO:0000256" key="1">
    <source>
        <dbReference type="SAM" id="MobiDB-lite"/>
    </source>
</evidence>
<protein>
    <submittedName>
        <fullName evidence="2">(wild Malaysian banana) hypothetical protein</fullName>
    </submittedName>
</protein>
<sequence length="173" mass="19318">MAGDEEAKPETRWFRRCTPQVQLDKLRVFPNSVAPCVVLISLIRAKNHLITSPREDFCEIGRIYLLGGSQDSPMFLAKERTKLKGSTQMSVKTCEETPDVENTDTSVTTVGGSSSSPTSKEKKKKGLLDIKELTWEQSDIYEILTSILCSSNKVDLYLKRGSPMYNIPSIQGL</sequence>
<dbReference type="AlphaFoldDB" id="A0A8D6ZSJ9"/>
<dbReference type="EMBL" id="HG996474">
    <property type="protein sequence ID" value="CAG1835737.1"/>
    <property type="molecule type" value="Genomic_DNA"/>
</dbReference>
<accession>A0A8D6ZSJ9</accession>
<feature type="region of interest" description="Disordered" evidence="1">
    <location>
        <begin position="98"/>
        <end position="123"/>
    </location>
</feature>
<gene>
    <name evidence="2" type="ORF">GSMUA_237180.1</name>
</gene>
<evidence type="ECO:0000313" key="2">
    <source>
        <dbReference type="EMBL" id="CAG1835737.1"/>
    </source>
</evidence>
<organism evidence="2">
    <name type="scientific">Musa acuminata subsp. malaccensis</name>
    <name type="common">Wild banana</name>
    <name type="synonym">Musa malaccensis</name>
    <dbReference type="NCBI Taxonomy" id="214687"/>
    <lineage>
        <taxon>Eukaryota</taxon>
        <taxon>Viridiplantae</taxon>
        <taxon>Streptophyta</taxon>
        <taxon>Embryophyta</taxon>
        <taxon>Tracheophyta</taxon>
        <taxon>Spermatophyta</taxon>
        <taxon>Magnoliopsida</taxon>
        <taxon>Liliopsida</taxon>
        <taxon>Zingiberales</taxon>
        <taxon>Musaceae</taxon>
        <taxon>Musa</taxon>
    </lineage>
</organism>
<feature type="compositionally biased region" description="Low complexity" evidence="1">
    <location>
        <begin position="103"/>
        <end position="118"/>
    </location>
</feature>
<proteinExistence type="predicted"/>
<name>A0A8D6ZSJ9_MUSAM</name>